<feature type="chain" id="PRO_5034981444" description="LamG domain-containing protein" evidence="1">
    <location>
        <begin position="21"/>
        <end position="223"/>
    </location>
</feature>
<dbReference type="SUPFAM" id="SSF49899">
    <property type="entry name" value="Concanavalin A-like lectins/glucanases"/>
    <property type="match status" value="1"/>
</dbReference>
<dbReference type="InterPro" id="IPR013320">
    <property type="entry name" value="ConA-like_dom_sf"/>
</dbReference>
<protein>
    <recommendedName>
        <fullName evidence="3">LamG domain-containing protein</fullName>
    </recommendedName>
</protein>
<dbReference type="Pfam" id="PF13385">
    <property type="entry name" value="Laminin_G_3"/>
    <property type="match status" value="1"/>
</dbReference>
<keyword evidence="1" id="KW-0732">Signal</keyword>
<proteinExistence type="predicted"/>
<comment type="caution">
    <text evidence="2">The sequence shown here is derived from an EMBL/GenBank/DDBJ whole genome shotgun (WGS) entry which is preliminary data.</text>
</comment>
<gene>
    <name evidence="2" type="ORF">JR316_004265</name>
</gene>
<feature type="signal peptide" evidence="1">
    <location>
        <begin position="1"/>
        <end position="20"/>
    </location>
</feature>
<dbReference type="OrthoDB" id="3019173at2759"/>
<dbReference type="Gene3D" id="2.60.120.200">
    <property type="match status" value="1"/>
</dbReference>
<accession>A0A8H7Y264</accession>
<evidence type="ECO:0000313" key="2">
    <source>
        <dbReference type="EMBL" id="KAG5169884.1"/>
    </source>
</evidence>
<evidence type="ECO:0008006" key="3">
    <source>
        <dbReference type="Google" id="ProtNLM"/>
    </source>
</evidence>
<organism evidence="2">
    <name type="scientific">Psilocybe cubensis</name>
    <name type="common">Psychedelic mushroom</name>
    <name type="synonym">Stropharia cubensis</name>
    <dbReference type="NCBI Taxonomy" id="181762"/>
    <lineage>
        <taxon>Eukaryota</taxon>
        <taxon>Fungi</taxon>
        <taxon>Dikarya</taxon>
        <taxon>Basidiomycota</taxon>
        <taxon>Agaricomycotina</taxon>
        <taxon>Agaricomycetes</taxon>
        <taxon>Agaricomycetidae</taxon>
        <taxon>Agaricales</taxon>
        <taxon>Agaricineae</taxon>
        <taxon>Strophariaceae</taxon>
        <taxon>Psilocybe</taxon>
    </lineage>
</organism>
<dbReference type="EMBL" id="JAFIQS010000004">
    <property type="protein sequence ID" value="KAG5169884.1"/>
    <property type="molecule type" value="Genomic_DNA"/>
</dbReference>
<name>A0A8H7Y264_PSICU</name>
<evidence type="ECO:0000256" key="1">
    <source>
        <dbReference type="SAM" id="SignalP"/>
    </source>
</evidence>
<dbReference type="AlphaFoldDB" id="A0A8H7Y264"/>
<sequence length="223" mass="24449">MIAIVSAVFLASVLIHGTIAQSYPPPIWYFPFRVTLANGQGNADPSRTTSFADNVFVDIDLTQPFSLMSWISVSDIGSTFWRAALSIESPDATSALFRIALPPNQMNFNVAWMQSAQNRGGAINTTVVAPGPNVQFHLAMVKDGNAIAFYMNGARTSSISLSSQIFNPANFVASQKQVVLGRTRLDGNTDRSQWNGILRDVYLFDFALDDAEVEEEYQATLLE</sequence>
<reference evidence="2" key="1">
    <citation type="submission" date="2021-02" db="EMBL/GenBank/DDBJ databases">
        <title>Psilocybe cubensis genome.</title>
        <authorList>
            <person name="Mckernan K.J."/>
            <person name="Crawford S."/>
            <person name="Trippe A."/>
            <person name="Kane L.T."/>
            <person name="Mclaughlin S."/>
        </authorList>
    </citation>
    <scope>NUCLEOTIDE SEQUENCE [LARGE SCALE GENOMIC DNA]</scope>
    <source>
        <strain evidence="2">MGC-MH-2018</strain>
    </source>
</reference>